<accession>A0ABQ7KZZ5</accession>
<feature type="domain" description="D-isomer specific 2-hydroxyacid dehydrogenase catalytic" evidence="5">
    <location>
        <begin position="57"/>
        <end position="343"/>
    </location>
</feature>
<evidence type="ECO:0000256" key="2">
    <source>
        <dbReference type="ARBA" id="ARBA00023027"/>
    </source>
</evidence>
<gene>
    <name evidence="7" type="primary">A07g506960.1_BraROA</name>
    <name evidence="7" type="ORF">IGI04_027755</name>
</gene>
<reference evidence="7 8" key="1">
    <citation type="submission" date="2021-03" db="EMBL/GenBank/DDBJ databases">
        <authorList>
            <person name="King G.J."/>
            <person name="Bancroft I."/>
            <person name="Baten A."/>
            <person name="Bloomfield J."/>
            <person name="Borpatragohain P."/>
            <person name="He Z."/>
            <person name="Irish N."/>
            <person name="Irwin J."/>
            <person name="Liu K."/>
            <person name="Mauleon R.P."/>
            <person name="Moore J."/>
            <person name="Morris R."/>
            <person name="Ostergaard L."/>
            <person name="Wang B."/>
            <person name="Wells R."/>
        </authorList>
    </citation>
    <scope>NUCLEOTIDE SEQUENCE [LARGE SCALE GENOMIC DNA]</scope>
    <source>
        <strain evidence="7">R-o-18</strain>
        <tissue evidence="7">Leaf</tissue>
    </source>
</reference>
<keyword evidence="2" id="KW-0520">NAD</keyword>
<dbReference type="Proteomes" id="UP000823674">
    <property type="component" value="Chromosome A07"/>
</dbReference>
<proteinExistence type="inferred from homology"/>
<evidence type="ECO:0000256" key="4">
    <source>
        <dbReference type="SAM" id="SignalP"/>
    </source>
</evidence>
<protein>
    <submittedName>
        <fullName evidence="7">Uncharacterized protein</fullName>
    </submittedName>
</protein>
<evidence type="ECO:0000313" key="8">
    <source>
        <dbReference type="Proteomes" id="UP000823674"/>
    </source>
</evidence>
<dbReference type="Gene3D" id="3.40.50.720">
    <property type="entry name" value="NAD(P)-binding Rossmann-like Domain"/>
    <property type="match status" value="2"/>
</dbReference>
<keyword evidence="8" id="KW-1185">Reference proteome</keyword>
<evidence type="ECO:0000256" key="1">
    <source>
        <dbReference type="ARBA" id="ARBA00023002"/>
    </source>
</evidence>
<keyword evidence="4" id="KW-0732">Signal</keyword>
<feature type="signal peptide" evidence="4">
    <location>
        <begin position="1"/>
        <end position="22"/>
    </location>
</feature>
<evidence type="ECO:0000259" key="6">
    <source>
        <dbReference type="Pfam" id="PF02826"/>
    </source>
</evidence>
<sequence>MGHTILAHMILIFNRYVTLALSRQPYSIHSLVLSAFVSLCREREMESIGVLMMCPMNSYLENELQKRYNLHRFWTCPEKSVFLETHRSSIRAIVGNASVGADAKLIDDLPKLEIISSFSVGVDKIDLGKCKEKGIRVTNTPDVLTEDVADLAIGLILALLRRLCECDRYVRSGKWKYVGIIGLGRIGAAIAKRAQGFNCPINYYSRTEKPDVGYKYYPTVVELAQNSDILVVACALTDETRHIVNREVMDALGAKGVLINIGRGPHIDEKEMVKALTEGRLGGAGLDVFEQEPHVPEELFGLENVVLLPHVASATVETRTAMADLVMGNLEAHFAGKPLLTRVV</sequence>
<dbReference type="InterPro" id="IPR050223">
    <property type="entry name" value="D-isomer_2-hydroxyacid_DH"/>
</dbReference>
<dbReference type="CDD" id="cd12156">
    <property type="entry name" value="HPPR"/>
    <property type="match status" value="1"/>
</dbReference>
<evidence type="ECO:0000256" key="3">
    <source>
        <dbReference type="RuleBase" id="RU003719"/>
    </source>
</evidence>
<evidence type="ECO:0000259" key="5">
    <source>
        <dbReference type="Pfam" id="PF00389"/>
    </source>
</evidence>
<dbReference type="PANTHER" id="PTHR10996">
    <property type="entry name" value="2-HYDROXYACID DEHYDROGENASE-RELATED"/>
    <property type="match status" value="1"/>
</dbReference>
<dbReference type="SUPFAM" id="SSF51735">
    <property type="entry name" value="NAD(P)-binding Rossmann-fold domains"/>
    <property type="match status" value="1"/>
</dbReference>
<dbReference type="Pfam" id="PF02826">
    <property type="entry name" value="2-Hacid_dh_C"/>
    <property type="match status" value="1"/>
</dbReference>
<feature type="domain" description="D-isomer specific 2-hydroxyacid dehydrogenase NAD-binding" evidence="6">
    <location>
        <begin position="153"/>
        <end position="312"/>
    </location>
</feature>
<dbReference type="InterPro" id="IPR006140">
    <property type="entry name" value="D-isomer_DH_NAD-bd"/>
</dbReference>
<dbReference type="InterPro" id="IPR036291">
    <property type="entry name" value="NAD(P)-bd_dom_sf"/>
</dbReference>
<dbReference type="EMBL" id="JADBGQ010000009">
    <property type="protein sequence ID" value="KAG5379913.1"/>
    <property type="molecule type" value="Genomic_DNA"/>
</dbReference>
<dbReference type="PROSITE" id="PS00065">
    <property type="entry name" value="D_2_HYDROXYACID_DH_1"/>
    <property type="match status" value="1"/>
</dbReference>
<keyword evidence="1 3" id="KW-0560">Oxidoreductase</keyword>
<dbReference type="InterPro" id="IPR006139">
    <property type="entry name" value="D-isomer_2_OHA_DH_cat_dom"/>
</dbReference>
<feature type="chain" id="PRO_5046614776" evidence="4">
    <location>
        <begin position="23"/>
        <end position="344"/>
    </location>
</feature>
<evidence type="ECO:0000313" key="7">
    <source>
        <dbReference type="EMBL" id="KAG5379913.1"/>
    </source>
</evidence>
<dbReference type="SUPFAM" id="SSF52283">
    <property type="entry name" value="Formate/glycerate dehydrogenase catalytic domain-like"/>
    <property type="match status" value="1"/>
</dbReference>
<dbReference type="InterPro" id="IPR029752">
    <property type="entry name" value="D-isomer_DH_CS1"/>
</dbReference>
<name>A0ABQ7KZZ5_BRACM</name>
<comment type="caution">
    <text evidence="7">The sequence shown here is derived from an EMBL/GenBank/DDBJ whole genome shotgun (WGS) entry which is preliminary data.</text>
</comment>
<dbReference type="PANTHER" id="PTHR10996:SF178">
    <property type="entry name" value="2-HYDROXYACID DEHYDROGENASE YGL185C-RELATED"/>
    <property type="match status" value="1"/>
</dbReference>
<organism evidence="7 8">
    <name type="scientific">Brassica rapa subsp. trilocularis</name>
    <dbReference type="NCBI Taxonomy" id="1813537"/>
    <lineage>
        <taxon>Eukaryota</taxon>
        <taxon>Viridiplantae</taxon>
        <taxon>Streptophyta</taxon>
        <taxon>Embryophyta</taxon>
        <taxon>Tracheophyta</taxon>
        <taxon>Spermatophyta</taxon>
        <taxon>Magnoliopsida</taxon>
        <taxon>eudicotyledons</taxon>
        <taxon>Gunneridae</taxon>
        <taxon>Pentapetalae</taxon>
        <taxon>rosids</taxon>
        <taxon>malvids</taxon>
        <taxon>Brassicales</taxon>
        <taxon>Brassicaceae</taxon>
        <taxon>Brassiceae</taxon>
        <taxon>Brassica</taxon>
    </lineage>
</organism>
<dbReference type="Pfam" id="PF00389">
    <property type="entry name" value="2-Hacid_dh"/>
    <property type="match status" value="1"/>
</dbReference>
<comment type="similarity">
    <text evidence="3">Belongs to the D-isomer specific 2-hydroxyacid dehydrogenase family.</text>
</comment>